<dbReference type="Proteomes" id="UP000490800">
    <property type="component" value="Unassembled WGS sequence"/>
</dbReference>
<dbReference type="RefSeq" id="WP_157335554.1">
    <property type="nucleotide sequence ID" value="NZ_RHLK01000005.1"/>
</dbReference>
<gene>
    <name evidence="1" type="ORF">EDM21_11295</name>
</gene>
<sequence length="90" mass="10141">MPHSPDLRTYALSVPDKEAPHYPFPLVSYGHVFPLHLYTAGFTKAELWMLLDQSGVNSLSEVIQAELTQPGCLVVVSRPNNKRENRAQQH</sequence>
<evidence type="ECO:0000313" key="1">
    <source>
        <dbReference type="EMBL" id="MVP00095.1"/>
    </source>
</evidence>
<evidence type="ECO:0000313" key="2">
    <source>
        <dbReference type="Proteomes" id="UP000490800"/>
    </source>
</evidence>
<dbReference type="EMBL" id="RHLK01000005">
    <property type="protein sequence ID" value="MVP00095.1"/>
    <property type="molecule type" value="Genomic_DNA"/>
</dbReference>
<proteinExistence type="predicted"/>
<dbReference type="AlphaFoldDB" id="A0A7X3FI14"/>
<protein>
    <submittedName>
        <fullName evidence="1">Uncharacterized protein</fullName>
    </submittedName>
</protein>
<comment type="caution">
    <text evidence="1">The sequence shown here is derived from an EMBL/GenBank/DDBJ whole genome shotgun (WGS) entry which is preliminary data.</text>
</comment>
<accession>A0A7X3FI14</accession>
<dbReference type="OrthoDB" id="9843389at2"/>
<keyword evidence="2" id="KW-1185">Reference proteome</keyword>
<name>A0A7X3FI14_9BACL</name>
<organism evidence="1 2">
    <name type="scientific">Paenibacillus lutrae</name>
    <dbReference type="NCBI Taxonomy" id="2078573"/>
    <lineage>
        <taxon>Bacteria</taxon>
        <taxon>Bacillati</taxon>
        <taxon>Bacillota</taxon>
        <taxon>Bacilli</taxon>
        <taxon>Bacillales</taxon>
        <taxon>Paenibacillaceae</taxon>
        <taxon>Paenibacillus</taxon>
    </lineage>
</organism>
<reference evidence="1 2" key="1">
    <citation type="journal article" date="2019" name="Microorganisms">
        <title>Paenibacillus lutrae sp. nov., A Chitinolytic Species Isolated from A River Otter in Castril Natural Park, Granada, Spain.</title>
        <authorList>
            <person name="Rodriguez M."/>
            <person name="Reina J.C."/>
            <person name="Bejar V."/>
            <person name="Llamas I."/>
        </authorList>
    </citation>
    <scope>NUCLEOTIDE SEQUENCE [LARGE SCALE GENOMIC DNA]</scope>
    <source>
        <strain evidence="1 2">N10</strain>
    </source>
</reference>